<evidence type="ECO:0000313" key="2">
    <source>
        <dbReference type="Proteomes" id="UP000182152"/>
    </source>
</evidence>
<dbReference type="Pfam" id="PF19385">
    <property type="entry name" value="DUF5960"/>
    <property type="match status" value="1"/>
</dbReference>
<dbReference type="STRING" id="150033.RV14_GL000057"/>
<dbReference type="InterPro" id="IPR046004">
    <property type="entry name" value="DUF5960"/>
</dbReference>
<evidence type="ECO:0000313" key="1">
    <source>
        <dbReference type="EMBL" id="OJG83880.1"/>
    </source>
</evidence>
<dbReference type="OrthoDB" id="2193052at2"/>
<keyword evidence="2" id="KW-1185">Reference proteome</keyword>
<comment type="caution">
    <text evidence="1">The sequence shown here is derived from an EMBL/GenBank/DDBJ whole genome shotgun (WGS) entry which is preliminary data.</text>
</comment>
<organism evidence="1 2">
    <name type="scientific">Enterococcus ratti</name>
    <dbReference type="NCBI Taxonomy" id="150033"/>
    <lineage>
        <taxon>Bacteria</taxon>
        <taxon>Bacillati</taxon>
        <taxon>Bacillota</taxon>
        <taxon>Bacilli</taxon>
        <taxon>Lactobacillales</taxon>
        <taxon>Enterococcaceae</taxon>
        <taxon>Enterococcus</taxon>
    </lineage>
</organism>
<gene>
    <name evidence="1" type="ORF">RV14_GL000057</name>
</gene>
<dbReference type="Proteomes" id="UP000182152">
    <property type="component" value="Unassembled WGS sequence"/>
</dbReference>
<sequence>MEKEYFVQQAAFLKDYKKLANEENIEVDVLADQVISQLNKTQQDYYTMDTKKSKDGIAHRFPFSRRIYSDENDGTINTEYTYEGEPYILQTEEDR</sequence>
<dbReference type="RefSeq" id="WP_071854364.1">
    <property type="nucleotide sequence ID" value="NZ_JXLB01000001.1"/>
</dbReference>
<accession>A0A1L8WS96</accession>
<dbReference type="EMBL" id="JXLB01000001">
    <property type="protein sequence ID" value="OJG83880.1"/>
    <property type="molecule type" value="Genomic_DNA"/>
</dbReference>
<reference evidence="1 2" key="1">
    <citation type="submission" date="2014-12" db="EMBL/GenBank/DDBJ databases">
        <title>Draft genome sequences of 29 type strains of Enterococci.</title>
        <authorList>
            <person name="Zhong Z."/>
            <person name="Sun Z."/>
            <person name="Liu W."/>
            <person name="Zhang W."/>
            <person name="Zhang H."/>
        </authorList>
    </citation>
    <scope>NUCLEOTIDE SEQUENCE [LARGE SCALE GENOMIC DNA]</scope>
    <source>
        <strain evidence="1 2">DSM 15687</strain>
    </source>
</reference>
<dbReference type="AlphaFoldDB" id="A0A1L8WS96"/>
<name>A0A1L8WS96_9ENTE</name>
<proteinExistence type="predicted"/>
<protein>
    <submittedName>
        <fullName evidence="1">Uncharacterized protein</fullName>
    </submittedName>
</protein>